<dbReference type="Gene3D" id="3.40.80.10">
    <property type="entry name" value="Peptidoglycan recognition protein-like"/>
    <property type="match status" value="1"/>
</dbReference>
<feature type="transmembrane region" description="Helical" evidence="2">
    <location>
        <begin position="211"/>
        <end position="231"/>
    </location>
</feature>
<sequence length="352" mass="40701">MYEEIANSEARTENTNYSRISCLLMQEGTRRAQEVVLVNLPERKSLTQVLCEKENQLHDLMSKQRIITRSQYEALYPFTGDMSRIDISLWLVLARNITVKSSRKGIIWNRSPEKHETLWAHDLIRLREIRNFLFHVSVPELVGEKFNEIRTELVHALRRLGTSDAVIEDHMSRDLDPQQTKISVLQIREQYMEEQNGLLLQAAQHKRHTRIITVVLSLLAVMVMIGVSLPLGKYDDISYNYLIGNDGVVYEGRGSQYMSAACWHRNSEIVSIAIMGHYACQKPGSEAMVALYVFLDYITDMTPETQIKEPILDQNYHLYGHCQINTHTKVHFPDSPGAGVMQELQFWTKHWV</sequence>
<accession>A0AAD9JPY2</accession>
<evidence type="ECO:0000259" key="3">
    <source>
        <dbReference type="SMART" id="SM00701"/>
    </source>
</evidence>
<name>A0AAD9JPY2_9ANNE</name>
<evidence type="ECO:0000313" key="5">
    <source>
        <dbReference type="Proteomes" id="UP001208570"/>
    </source>
</evidence>
<dbReference type="Proteomes" id="UP001208570">
    <property type="component" value="Unassembled WGS sequence"/>
</dbReference>
<keyword evidence="2" id="KW-0812">Transmembrane</keyword>
<protein>
    <recommendedName>
        <fullName evidence="3">Peptidoglycan recognition protein family domain-containing protein</fullName>
    </recommendedName>
</protein>
<dbReference type="AlphaFoldDB" id="A0AAD9JPY2"/>
<dbReference type="Pfam" id="PF18738">
    <property type="entry name" value="HEPN_DZIP3"/>
    <property type="match status" value="1"/>
</dbReference>
<dbReference type="InterPro" id="IPR036505">
    <property type="entry name" value="Amidase/PGRP_sf"/>
</dbReference>
<feature type="domain" description="Peptidoglycan recognition protein family" evidence="3">
    <location>
        <begin position="197"/>
        <end position="325"/>
    </location>
</feature>
<comment type="caution">
    <text evidence="4">The sequence shown here is derived from an EMBL/GenBank/DDBJ whole genome shotgun (WGS) entry which is preliminary data.</text>
</comment>
<dbReference type="SUPFAM" id="SSF55846">
    <property type="entry name" value="N-acetylmuramoyl-L-alanine amidase-like"/>
    <property type="match status" value="1"/>
</dbReference>
<dbReference type="PANTHER" id="PTHR11022">
    <property type="entry name" value="PEPTIDOGLYCAN RECOGNITION PROTEIN"/>
    <property type="match status" value="1"/>
</dbReference>
<gene>
    <name evidence="4" type="ORF">LSH36_225g03019</name>
</gene>
<dbReference type="PANTHER" id="PTHR11022:SF41">
    <property type="entry name" value="PEPTIDOGLYCAN-RECOGNITION PROTEIN LC-RELATED"/>
    <property type="match status" value="1"/>
</dbReference>
<dbReference type="InterPro" id="IPR015510">
    <property type="entry name" value="PGRP"/>
</dbReference>
<dbReference type="CDD" id="cd06583">
    <property type="entry name" value="PGRP"/>
    <property type="match status" value="1"/>
</dbReference>
<dbReference type="Pfam" id="PF01510">
    <property type="entry name" value="Amidase_2"/>
    <property type="match status" value="1"/>
</dbReference>
<organism evidence="4 5">
    <name type="scientific">Paralvinella palmiformis</name>
    <dbReference type="NCBI Taxonomy" id="53620"/>
    <lineage>
        <taxon>Eukaryota</taxon>
        <taxon>Metazoa</taxon>
        <taxon>Spiralia</taxon>
        <taxon>Lophotrochozoa</taxon>
        <taxon>Annelida</taxon>
        <taxon>Polychaeta</taxon>
        <taxon>Sedentaria</taxon>
        <taxon>Canalipalpata</taxon>
        <taxon>Terebellida</taxon>
        <taxon>Terebelliformia</taxon>
        <taxon>Alvinellidae</taxon>
        <taxon>Paralvinella</taxon>
    </lineage>
</organism>
<reference evidence="4" key="1">
    <citation type="journal article" date="2023" name="Mol. Biol. Evol.">
        <title>Third-Generation Sequencing Reveals the Adaptive Role of the Epigenome in Three Deep-Sea Polychaetes.</title>
        <authorList>
            <person name="Perez M."/>
            <person name="Aroh O."/>
            <person name="Sun Y."/>
            <person name="Lan Y."/>
            <person name="Juniper S.K."/>
            <person name="Young C.R."/>
            <person name="Angers B."/>
            <person name="Qian P.Y."/>
        </authorList>
    </citation>
    <scope>NUCLEOTIDE SEQUENCE</scope>
    <source>
        <strain evidence="4">P08H-3</strain>
    </source>
</reference>
<dbReference type="GO" id="GO:0008270">
    <property type="term" value="F:zinc ion binding"/>
    <property type="evidence" value="ECO:0007669"/>
    <property type="project" value="InterPro"/>
</dbReference>
<comment type="similarity">
    <text evidence="1">Belongs to the N-acetylmuramoyl-L-alanine amidase 2 family.</text>
</comment>
<evidence type="ECO:0000313" key="4">
    <source>
        <dbReference type="EMBL" id="KAK2155970.1"/>
    </source>
</evidence>
<dbReference type="InterPro" id="IPR002502">
    <property type="entry name" value="Amidase_domain"/>
</dbReference>
<dbReference type="EMBL" id="JAODUP010000225">
    <property type="protein sequence ID" value="KAK2155970.1"/>
    <property type="molecule type" value="Genomic_DNA"/>
</dbReference>
<evidence type="ECO:0000256" key="1">
    <source>
        <dbReference type="ARBA" id="ARBA00007553"/>
    </source>
</evidence>
<dbReference type="GO" id="GO:0009253">
    <property type="term" value="P:peptidoglycan catabolic process"/>
    <property type="evidence" value="ECO:0007669"/>
    <property type="project" value="InterPro"/>
</dbReference>
<dbReference type="GO" id="GO:0008745">
    <property type="term" value="F:N-acetylmuramoyl-L-alanine amidase activity"/>
    <property type="evidence" value="ECO:0007669"/>
    <property type="project" value="InterPro"/>
</dbReference>
<dbReference type="SMART" id="SM00701">
    <property type="entry name" value="PGRP"/>
    <property type="match status" value="1"/>
</dbReference>
<keyword evidence="5" id="KW-1185">Reference proteome</keyword>
<keyword evidence="2" id="KW-0472">Membrane</keyword>
<dbReference type="InterPro" id="IPR041249">
    <property type="entry name" value="HEPN_DZIP3"/>
</dbReference>
<proteinExistence type="inferred from homology"/>
<evidence type="ECO:0000256" key="2">
    <source>
        <dbReference type="SAM" id="Phobius"/>
    </source>
</evidence>
<keyword evidence="2" id="KW-1133">Transmembrane helix</keyword>
<dbReference type="InterPro" id="IPR006619">
    <property type="entry name" value="PGRP_domain_met/bac"/>
</dbReference>